<proteinExistence type="predicted"/>
<evidence type="ECO:0000313" key="1">
    <source>
        <dbReference type="EMBL" id="MET3600769.1"/>
    </source>
</evidence>
<keyword evidence="2" id="KW-1185">Reference proteome</keyword>
<gene>
    <name evidence="1" type="ORF">ABID12_002720</name>
</gene>
<dbReference type="Proteomes" id="UP001549164">
    <property type="component" value="Unassembled WGS sequence"/>
</dbReference>
<name>A0ABV2ICX6_9HYPH</name>
<organism evidence="1 2">
    <name type="scientific">Martelella mangrovi</name>
    <dbReference type="NCBI Taxonomy" id="1397477"/>
    <lineage>
        <taxon>Bacteria</taxon>
        <taxon>Pseudomonadati</taxon>
        <taxon>Pseudomonadota</taxon>
        <taxon>Alphaproteobacteria</taxon>
        <taxon>Hyphomicrobiales</taxon>
        <taxon>Aurantimonadaceae</taxon>
        <taxon>Martelella</taxon>
    </lineage>
</organism>
<accession>A0ABV2ICX6</accession>
<sequence length="34" mass="3368">MVSHAPSADPADALPLSVAGSFPCLSATGGLQWL</sequence>
<reference evidence="1 2" key="1">
    <citation type="submission" date="2024-06" db="EMBL/GenBank/DDBJ databases">
        <title>Genomic Encyclopedia of Type Strains, Phase IV (KMG-IV): sequencing the most valuable type-strain genomes for metagenomic binning, comparative biology and taxonomic classification.</title>
        <authorList>
            <person name="Goeker M."/>
        </authorList>
    </citation>
    <scope>NUCLEOTIDE SEQUENCE [LARGE SCALE GENOMIC DNA]</scope>
    <source>
        <strain evidence="1 2">DSM 28102</strain>
    </source>
</reference>
<protein>
    <submittedName>
        <fullName evidence="1">Uncharacterized protein</fullName>
    </submittedName>
</protein>
<evidence type="ECO:0000313" key="2">
    <source>
        <dbReference type="Proteomes" id="UP001549164"/>
    </source>
</evidence>
<dbReference type="EMBL" id="JBEPLY010000009">
    <property type="protein sequence ID" value="MET3600769.1"/>
    <property type="molecule type" value="Genomic_DNA"/>
</dbReference>
<comment type="caution">
    <text evidence="1">The sequence shown here is derived from an EMBL/GenBank/DDBJ whole genome shotgun (WGS) entry which is preliminary data.</text>
</comment>